<keyword evidence="3" id="KW-1185">Reference proteome</keyword>
<accession>A0A6A4M0I2</accession>
<evidence type="ECO:0000259" key="1">
    <source>
        <dbReference type="Pfam" id="PF13456"/>
    </source>
</evidence>
<dbReference type="InterPro" id="IPR044730">
    <property type="entry name" value="RNase_H-like_dom_plant"/>
</dbReference>
<dbReference type="InterPro" id="IPR002156">
    <property type="entry name" value="RNaseH_domain"/>
</dbReference>
<organism evidence="2 3">
    <name type="scientific">Rhododendron williamsianum</name>
    <dbReference type="NCBI Taxonomy" id="262921"/>
    <lineage>
        <taxon>Eukaryota</taxon>
        <taxon>Viridiplantae</taxon>
        <taxon>Streptophyta</taxon>
        <taxon>Embryophyta</taxon>
        <taxon>Tracheophyta</taxon>
        <taxon>Spermatophyta</taxon>
        <taxon>Magnoliopsida</taxon>
        <taxon>eudicotyledons</taxon>
        <taxon>Gunneridae</taxon>
        <taxon>Pentapetalae</taxon>
        <taxon>asterids</taxon>
        <taxon>Ericales</taxon>
        <taxon>Ericaceae</taxon>
        <taxon>Ericoideae</taxon>
        <taxon>Rhodoreae</taxon>
        <taxon>Rhododendron</taxon>
    </lineage>
</organism>
<dbReference type="CDD" id="cd06222">
    <property type="entry name" value="RNase_H_like"/>
    <property type="match status" value="1"/>
</dbReference>
<evidence type="ECO:0000313" key="3">
    <source>
        <dbReference type="Proteomes" id="UP000428333"/>
    </source>
</evidence>
<evidence type="ECO:0000313" key="2">
    <source>
        <dbReference type="EMBL" id="KAE9461864.1"/>
    </source>
</evidence>
<dbReference type="GO" id="GO:0004523">
    <property type="term" value="F:RNA-DNA hybrid ribonuclease activity"/>
    <property type="evidence" value="ECO:0007669"/>
    <property type="project" value="InterPro"/>
</dbReference>
<dbReference type="PANTHER" id="PTHR47723">
    <property type="entry name" value="OS05G0353850 PROTEIN"/>
    <property type="match status" value="1"/>
</dbReference>
<proteinExistence type="predicted"/>
<dbReference type="InterPro" id="IPR053151">
    <property type="entry name" value="RNase_H-like"/>
</dbReference>
<reference evidence="2 3" key="1">
    <citation type="journal article" date="2019" name="Genome Biol. Evol.">
        <title>The Rhododendron genome and chromosomal organization provide insight into shared whole-genome duplications across the heath family (Ericaceae).</title>
        <authorList>
            <person name="Soza V.L."/>
            <person name="Lindsley D."/>
            <person name="Waalkes A."/>
            <person name="Ramage E."/>
            <person name="Patwardhan R.P."/>
            <person name="Burton J.N."/>
            <person name="Adey A."/>
            <person name="Kumar A."/>
            <person name="Qiu R."/>
            <person name="Shendure J."/>
            <person name="Hall B."/>
        </authorList>
    </citation>
    <scope>NUCLEOTIDE SEQUENCE [LARGE SCALE GENOMIC DNA]</scope>
    <source>
        <strain evidence="2">RSF 1966-606</strain>
    </source>
</reference>
<dbReference type="PANTHER" id="PTHR47723:SF19">
    <property type="entry name" value="POLYNUCLEOTIDYL TRANSFERASE, RIBONUCLEASE H-LIKE SUPERFAMILY PROTEIN"/>
    <property type="match status" value="1"/>
</dbReference>
<dbReference type="Pfam" id="PF13456">
    <property type="entry name" value="RVT_3"/>
    <property type="match status" value="1"/>
</dbReference>
<dbReference type="Proteomes" id="UP000428333">
    <property type="component" value="Linkage Group LG04"/>
</dbReference>
<dbReference type="OrthoDB" id="1673951at2759"/>
<dbReference type="EMBL" id="QEFC01000934">
    <property type="protein sequence ID" value="KAE9461864.1"/>
    <property type="molecule type" value="Genomic_DNA"/>
</dbReference>
<dbReference type="AlphaFoldDB" id="A0A6A4M0I2"/>
<feature type="non-terminal residue" evidence="2">
    <location>
        <position position="1"/>
    </location>
</feature>
<dbReference type="GO" id="GO:0003676">
    <property type="term" value="F:nucleic acid binding"/>
    <property type="evidence" value="ECO:0007669"/>
    <property type="project" value="InterPro"/>
</dbReference>
<sequence length="127" mass="13930">MAGGLICDGHGGWVVGFQIKIKAASSSTMVECWALRGGPKLALERNLQGILVEIDSMALVLLLDEKGLDTHELSNILNDCRFLIDLKEEFNMCFGKQIGVPLRLLYFLVAVIRTSSFVVFASDPNCL</sequence>
<comment type="caution">
    <text evidence="2">The sequence shown here is derived from an EMBL/GenBank/DDBJ whole genome shotgun (WGS) entry which is preliminary data.</text>
</comment>
<feature type="domain" description="RNase H type-1" evidence="1">
    <location>
        <begin position="2"/>
        <end position="90"/>
    </location>
</feature>
<name>A0A6A4M0I2_9ERIC</name>
<protein>
    <recommendedName>
        <fullName evidence="1">RNase H type-1 domain-containing protein</fullName>
    </recommendedName>
</protein>
<gene>
    <name evidence="2" type="ORF">C3L33_06207</name>
</gene>